<feature type="compositionally biased region" description="Basic residues" evidence="1">
    <location>
        <begin position="32"/>
        <end position="42"/>
    </location>
</feature>
<dbReference type="Proteomes" id="UP000593571">
    <property type="component" value="Unassembled WGS sequence"/>
</dbReference>
<organism evidence="2 3">
    <name type="scientific">Rousettus aegyptiacus</name>
    <name type="common">Egyptian fruit bat</name>
    <name type="synonym">Pteropus aegyptiacus</name>
    <dbReference type="NCBI Taxonomy" id="9407"/>
    <lineage>
        <taxon>Eukaryota</taxon>
        <taxon>Metazoa</taxon>
        <taxon>Chordata</taxon>
        <taxon>Craniata</taxon>
        <taxon>Vertebrata</taxon>
        <taxon>Euteleostomi</taxon>
        <taxon>Mammalia</taxon>
        <taxon>Eutheria</taxon>
        <taxon>Laurasiatheria</taxon>
        <taxon>Chiroptera</taxon>
        <taxon>Yinpterochiroptera</taxon>
        <taxon>Pteropodoidea</taxon>
        <taxon>Pteropodidae</taxon>
        <taxon>Rousettinae</taxon>
        <taxon>Rousettus</taxon>
    </lineage>
</organism>
<dbReference type="EMBL" id="JACASE010000013">
    <property type="protein sequence ID" value="KAF6418835.1"/>
    <property type="molecule type" value="Genomic_DNA"/>
</dbReference>
<evidence type="ECO:0000313" key="2">
    <source>
        <dbReference type="EMBL" id="KAF6418835.1"/>
    </source>
</evidence>
<keyword evidence="3" id="KW-1185">Reference proteome</keyword>
<sequence length="130" mass="14352">MELLKTSDHGEGSPLTQYDSCPRERRRDTGRRCHVRTGRRATHPRDKECPDGHTEELEGGGEGPSFGAVRELGPADTPIADSGLQTVYITHFVVLCYRGCRKPMCWLTIIHVTFSVKLTGAVFVSGLDPV</sequence>
<feature type="region of interest" description="Disordered" evidence="1">
    <location>
        <begin position="1"/>
        <end position="74"/>
    </location>
</feature>
<evidence type="ECO:0000256" key="1">
    <source>
        <dbReference type="SAM" id="MobiDB-lite"/>
    </source>
</evidence>
<proteinExistence type="predicted"/>
<comment type="caution">
    <text evidence="2">The sequence shown here is derived from an EMBL/GenBank/DDBJ whole genome shotgun (WGS) entry which is preliminary data.</text>
</comment>
<gene>
    <name evidence="2" type="ORF">HJG63_008843</name>
</gene>
<accession>A0A7J8D6Z5</accession>
<reference evidence="2 3" key="1">
    <citation type="journal article" date="2020" name="Nature">
        <title>Six reference-quality genomes reveal evolution of bat adaptations.</title>
        <authorList>
            <person name="Jebb D."/>
            <person name="Huang Z."/>
            <person name="Pippel M."/>
            <person name="Hughes G.M."/>
            <person name="Lavrichenko K."/>
            <person name="Devanna P."/>
            <person name="Winkler S."/>
            <person name="Jermiin L.S."/>
            <person name="Skirmuntt E.C."/>
            <person name="Katzourakis A."/>
            <person name="Burkitt-Gray L."/>
            <person name="Ray D.A."/>
            <person name="Sullivan K.A.M."/>
            <person name="Roscito J.G."/>
            <person name="Kirilenko B.M."/>
            <person name="Davalos L.M."/>
            <person name="Corthals A.P."/>
            <person name="Power M.L."/>
            <person name="Jones G."/>
            <person name="Ransome R.D."/>
            <person name="Dechmann D.K.N."/>
            <person name="Locatelli A.G."/>
            <person name="Puechmaille S.J."/>
            <person name="Fedrigo O."/>
            <person name="Jarvis E.D."/>
            <person name="Hiller M."/>
            <person name="Vernes S.C."/>
            <person name="Myers E.W."/>
            <person name="Teeling E.C."/>
        </authorList>
    </citation>
    <scope>NUCLEOTIDE SEQUENCE [LARGE SCALE GENOMIC DNA]</scope>
    <source>
        <strain evidence="2">MRouAeg1</strain>
        <tissue evidence="2">Muscle</tissue>
    </source>
</reference>
<dbReference type="AlphaFoldDB" id="A0A7J8D6Z5"/>
<feature type="compositionally biased region" description="Basic and acidic residues" evidence="1">
    <location>
        <begin position="1"/>
        <end position="11"/>
    </location>
</feature>
<feature type="compositionally biased region" description="Basic and acidic residues" evidence="1">
    <location>
        <begin position="21"/>
        <end position="31"/>
    </location>
</feature>
<feature type="compositionally biased region" description="Basic and acidic residues" evidence="1">
    <location>
        <begin position="43"/>
        <end position="56"/>
    </location>
</feature>
<protein>
    <submittedName>
        <fullName evidence="2">Uncharacterized protein</fullName>
    </submittedName>
</protein>
<name>A0A7J8D6Z5_ROUAE</name>
<evidence type="ECO:0000313" key="3">
    <source>
        <dbReference type="Proteomes" id="UP000593571"/>
    </source>
</evidence>